<evidence type="ECO:0008006" key="4">
    <source>
        <dbReference type="Google" id="ProtNLM"/>
    </source>
</evidence>
<evidence type="ECO:0000313" key="2">
    <source>
        <dbReference type="EMBL" id="MBC2607138.1"/>
    </source>
</evidence>
<accession>A0A7X1B9Z9</accession>
<reference evidence="2 3" key="1">
    <citation type="submission" date="2020-07" db="EMBL/GenBank/DDBJ databases">
        <authorList>
            <person name="Feng X."/>
        </authorList>
    </citation>
    <scope>NUCLEOTIDE SEQUENCE [LARGE SCALE GENOMIC DNA]</scope>
    <source>
        <strain evidence="2 3">JCM23202</strain>
    </source>
</reference>
<feature type="region of interest" description="Disordered" evidence="1">
    <location>
        <begin position="1"/>
        <end position="33"/>
    </location>
</feature>
<comment type="caution">
    <text evidence="2">The sequence shown here is derived from an EMBL/GenBank/DDBJ whole genome shotgun (WGS) entry which is preliminary data.</text>
</comment>
<dbReference type="Proteomes" id="UP000526501">
    <property type="component" value="Unassembled WGS sequence"/>
</dbReference>
<proteinExistence type="predicted"/>
<evidence type="ECO:0000256" key="1">
    <source>
        <dbReference type="SAM" id="MobiDB-lite"/>
    </source>
</evidence>
<protein>
    <recommendedName>
        <fullName evidence="4">Membrane-anchored ribosome-binding protein, inhibits growth in stationary phase, ElaB/YqjD/DUF883 family</fullName>
    </recommendedName>
</protein>
<organism evidence="2 3">
    <name type="scientific">Pelagicoccus albus</name>
    <dbReference type="NCBI Taxonomy" id="415222"/>
    <lineage>
        <taxon>Bacteria</taxon>
        <taxon>Pseudomonadati</taxon>
        <taxon>Verrucomicrobiota</taxon>
        <taxon>Opitutia</taxon>
        <taxon>Puniceicoccales</taxon>
        <taxon>Pelagicoccaceae</taxon>
        <taxon>Pelagicoccus</taxon>
    </lineage>
</organism>
<dbReference type="EMBL" id="JACHVC010000012">
    <property type="protein sequence ID" value="MBC2607138.1"/>
    <property type="molecule type" value="Genomic_DNA"/>
</dbReference>
<sequence>MTTQTNSGIDPAYENEAQTPSPLSSNEDWLSERKREVCEALEEKSKQLGNQAKSRLSERMSNFDTALNKASKSLEKNNEIPAAEATRQMADKIKGAVDYLDENSPEQLVKDSANTVKKQPLLTLGAALAAGFIVGRLLTANSGEDQA</sequence>
<dbReference type="AlphaFoldDB" id="A0A7X1B9Z9"/>
<name>A0A7X1B9Z9_9BACT</name>
<feature type="compositionally biased region" description="Polar residues" evidence="1">
    <location>
        <begin position="16"/>
        <end position="28"/>
    </location>
</feature>
<gene>
    <name evidence="2" type="ORF">H5P27_13880</name>
</gene>
<dbReference type="RefSeq" id="WP_185660995.1">
    <property type="nucleotide sequence ID" value="NZ_CAWPOO010000012.1"/>
</dbReference>
<evidence type="ECO:0000313" key="3">
    <source>
        <dbReference type="Proteomes" id="UP000526501"/>
    </source>
</evidence>
<keyword evidence="3" id="KW-1185">Reference proteome</keyword>